<reference evidence="1 2" key="1">
    <citation type="journal article" date="2019" name="Fungal Biol. Biotechnol.">
        <title>Draft genome sequence of fastidious pathogen Ceratobasidium theobromae, which causes vascular-streak dieback in Theobroma cacao.</title>
        <authorList>
            <person name="Ali S.S."/>
            <person name="Asman A."/>
            <person name="Shao J."/>
            <person name="Firmansyah A.P."/>
            <person name="Susilo A.W."/>
            <person name="Rosmana A."/>
            <person name="McMahon P."/>
            <person name="Junaid M."/>
            <person name="Guest D."/>
            <person name="Kheng T.Y."/>
            <person name="Meinhardt L.W."/>
            <person name="Bailey B.A."/>
        </authorList>
    </citation>
    <scope>NUCLEOTIDE SEQUENCE [LARGE SCALE GENOMIC DNA]</scope>
    <source>
        <strain evidence="1 2">CT2</strain>
    </source>
</reference>
<gene>
    <name evidence="1" type="ORF">CTheo_1366</name>
</gene>
<dbReference type="EMBL" id="SSOP01000011">
    <property type="protein sequence ID" value="KAB5595288.1"/>
    <property type="molecule type" value="Genomic_DNA"/>
</dbReference>
<protein>
    <submittedName>
        <fullName evidence="1">Uncharacterized protein</fullName>
    </submittedName>
</protein>
<dbReference type="OrthoDB" id="3264586at2759"/>
<dbReference type="Proteomes" id="UP000383932">
    <property type="component" value="Unassembled WGS sequence"/>
</dbReference>
<accession>A0A5N5QUE3</accession>
<evidence type="ECO:0000313" key="1">
    <source>
        <dbReference type="EMBL" id="KAB5595288.1"/>
    </source>
</evidence>
<sequence>MPTAKTAIKHPGIMAKGKKVVKSATNLRKVTRKTSDDAEYNQLVDLEDANEKNLSSSDSNDADMELFRAAFATVKSKNAKKKNAEFLKKNQELIDSAREQAEALKSAGEAHLYDLNIYHRHAMLTVFRDQLIEKLEAISQPPQNEDIKAFATLVGERTNANNDLFEKGMLSFEQVTTSYDEAIQTADAEFKRRAVRREKIRRRTIRQAHQILERGVEEQKTITDATNYIKNFERLMGL</sequence>
<proteinExistence type="predicted"/>
<comment type="caution">
    <text evidence="1">The sequence shown here is derived from an EMBL/GenBank/DDBJ whole genome shotgun (WGS) entry which is preliminary data.</text>
</comment>
<organism evidence="1 2">
    <name type="scientific">Ceratobasidium theobromae</name>
    <dbReference type="NCBI Taxonomy" id="1582974"/>
    <lineage>
        <taxon>Eukaryota</taxon>
        <taxon>Fungi</taxon>
        <taxon>Dikarya</taxon>
        <taxon>Basidiomycota</taxon>
        <taxon>Agaricomycotina</taxon>
        <taxon>Agaricomycetes</taxon>
        <taxon>Cantharellales</taxon>
        <taxon>Ceratobasidiaceae</taxon>
        <taxon>Ceratobasidium</taxon>
    </lineage>
</organism>
<keyword evidence="2" id="KW-1185">Reference proteome</keyword>
<dbReference type="AlphaFoldDB" id="A0A5N5QUE3"/>
<evidence type="ECO:0000313" key="2">
    <source>
        <dbReference type="Proteomes" id="UP000383932"/>
    </source>
</evidence>
<name>A0A5N5QUE3_9AGAM</name>